<keyword evidence="1" id="KW-1185">Reference proteome</keyword>
<dbReference type="Proteomes" id="UP000887565">
    <property type="component" value="Unplaced"/>
</dbReference>
<dbReference type="SUPFAM" id="SSF48371">
    <property type="entry name" value="ARM repeat"/>
    <property type="match status" value="1"/>
</dbReference>
<dbReference type="InterPro" id="IPR051367">
    <property type="entry name" value="mRNA_TranslReg/HistoneTransl"/>
</dbReference>
<evidence type="ECO:0000313" key="1">
    <source>
        <dbReference type="Proteomes" id="UP000887565"/>
    </source>
</evidence>
<protein>
    <submittedName>
        <fullName evidence="2">MIF4G domain-containing protein</fullName>
    </submittedName>
</protein>
<sequence>MDPMKGLSDNFAQQINLGSGSSETSANSSIPTSAFSGNIFSGASTSYRNVPTPKKTDWKLDAPEFVPRSSAALTNAADTSHATHSNVDFRAIEEASEQVGQLEHLTGVKSRSTATYTLVLEENLDFTDNIIAELQNNPESIENLSSQLLEYIYANVIDYTALTTIFSRLLDAAITVPNFAFICVRLMVWISDNFDSKTATLANFQRADCRDCLIGVLEAEFKTRKAALEDRKEKGDELPRDEETQRLFVYVNALCMFSTLMSCQGKPYKVLVFAIYEILRKIVEQRLDNYVRFGIQTLKTVGAHLESTEKLEKQHENSESETPLMDKLIDVLECIVIFSNNAEWPILDCIHRPKFRKIVYSLKAGLN</sequence>
<dbReference type="WBParaSite" id="nRc.2.0.1.t23144-RA">
    <property type="protein sequence ID" value="nRc.2.0.1.t23144-RA"/>
    <property type="gene ID" value="nRc.2.0.1.g23144"/>
</dbReference>
<name>A0A915J9J2_ROMCU</name>
<organism evidence="1 2">
    <name type="scientific">Romanomermis culicivorax</name>
    <name type="common">Nematode worm</name>
    <dbReference type="NCBI Taxonomy" id="13658"/>
    <lineage>
        <taxon>Eukaryota</taxon>
        <taxon>Metazoa</taxon>
        <taxon>Ecdysozoa</taxon>
        <taxon>Nematoda</taxon>
        <taxon>Enoplea</taxon>
        <taxon>Dorylaimia</taxon>
        <taxon>Mermithida</taxon>
        <taxon>Mermithoidea</taxon>
        <taxon>Mermithidae</taxon>
        <taxon>Romanomermis</taxon>
    </lineage>
</organism>
<dbReference type="PANTHER" id="PTHR23254">
    <property type="entry name" value="EIF4G DOMAIN PROTEIN"/>
    <property type="match status" value="1"/>
</dbReference>
<reference evidence="2" key="1">
    <citation type="submission" date="2022-11" db="UniProtKB">
        <authorList>
            <consortium name="WormBaseParasite"/>
        </authorList>
    </citation>
    <scope>IDENTIFICATION</scope>
</reference>
<dbReference type="InterPro" id="IPR016024">
    <property type="entry name" value="ARM-type_fold"/>
</dbReference>
<proteinExistence type="predicted"/>
<accession>A0A915J9J2</accession>
<evidence type="ECO:0000313" key="2">
    <source>
        <dbReference type="WBParaSite" id="nRc.2.0.1.t23144-RA"/>
    </source>
</evidence>
<dbReference type="GO" id="GO:0006446">
    <property type="term" value="P:regulation of translational initiation"/>
    <property type="evidence" value="ECO:0007669"/>
    <property type="project" value="TreeGrafter"/>
</dbReference>
<dbReference type="Gene3D" id="1.25.40.180">
    <property type="match status" value="1"/>
</dbReference>
<dbReference type="GO" id="GO:0008494">
    <property type="term" value="F:translation activator activity"/>
    <property type="evidence" value="ECO:0007669"/>
    <property type="project" value="TreeGrafter"/>
</dbReference>
<dbReference type="AlphaFoldDB" id="A0A915J9J2"/>